<organism evidence="6 7">
    <name type="scientific">Cerrena zonata</name>
    <dbReference type="NCBI Taxonomy" id="2478898"/>
    <lineage>
        <taxon>Eukaryota</taxon>
        <taxon>Fungi</taxon>
        <taxon>Dikarya</taxon>
        <taxon>Basidiomycota</taxon>
        <taxon>Agaricomycotina</taxon>
        <taxon>Agaricomycetes</taxon>
        <taxon>Polyporales</taxon>
        <taxon>Cerrenaceae</taxon>
        <taxon>Cerrena</taxon>
    </lineage>
</organism>
<evidence type="ECO:0000256" key="5">
    <source>
        <dbReference type="SAM" id="MobiDB-lite"/>
    </source>
</evidence>
<feature type="region of interest" description="Disordered" evidence="5">
    <location>
        <begin position="1"/>
        <end position="158"/>
    </location>
</feature>
<feature type="region of interest" description="Disordered" evidence="5">
    <location>
        <begin position="302"/>
        <end position="352"/>
    </location>
</feature>
<dbReference type="AlphaFoldDB" id="A0AAW0G8X0"/>
<comment type="subcellular location">
    <subcellularLocation>
        <location evidence="1">Nucleus</location>
    </subcellularLocation>
</comment>
<dbReference type="Proteomes" id="UP001385951">
    <property type="component" value="Unassembled WGS sequence"/>
</dbReference>
<protein>
    <recommendedName>
        <fullName evidence="8">DNA-directed RNA polymerase III subunit RPC4</fullName>
    </recommendedName>
</protein>
<dbReference type="EMBL" id="JASBNA010000017">
    <property type="protein sequence ID" value="KAK7686403.1"/>
    <property type="molecule type" value="Genomic_DNA"/>
</dbReference>
<accession>A0AAW0G8X0</accession>
<sequence>MADSSGNAGPSNTGQTPKVIPSLAKKQSDVTRLGTQKLKFVPTLPARRKKEDAKPEPATPAPSAPARGSGRGRGSDRGGRGRGRGGSAAEARLPAVEMTASGPFAMGPSLAGKAGSSSGPRSNFTPVVPGGPGASAKLGAGLTQSAAPTLGGGVKREGEINVLKRAEESKAEEDEEQVYSDQEDGVEIVDIEKVRMMDWMAPESLKRERDAKHKKKAKKEDAKGKGIAASSNEMEVDDDVVLETNEKVNLANAIDLSESEDEEELEDIVDDFAPQDAMQDDPFAHHDRLFFFQFPEPFPTFVSKSKSDKTPSIPTVPTPNDKGKGVDRERKVSFAENTKPPGPSGPPTNGAIATESKEIQEDPKVDGVVGQLEIYQSGAVKMRMGNGIVYDVTAATQPSFLQHAVYLDADKKQLCVLGEINRRFVVSPDLEVLLAKLAVGEEPAEVPGLLGAGLISMDTS</sequence>
<keyword evidence="4" id="KW-0539">Nucleus</keyword>
<reference evidence="6 7" key="1">
    <citation type="submission" date="2022-09" db="EMBL/GenBank/DDBJ databases">
        <authorList>
            <person name="Palmer J.M."/>
        </authorList>
    </citation>
    <scope>NUCLEOTIDE SEQUENCE [LARGE SCALE GENOMIC DNA]</scope>
    <source>
        <strain evidence="6 7">DSM 7382</strain>
    </source>
</reference>
<feature type="compositionally biased region" description="Acidic residues" evidence="5">
    <location>
        <begin position="170"/>
        <end position="184"/>
    </location>
</feature>
<proteinExistence type="predicted"/>
<comment type="caution">
    <text evidence="6">The sequence shown here is derived from an EMBL/GenBank/DDBJ whole genome shotgun (WGS) entry which is preliminary data.</text>
</comment>
<keyword evidence="3" id="KW-0804">Transcription</keyword>
<dbReference type="GO" id="GO:0005666">
    <property type="term" value="C:RNA polymerase III complex"/>
    <property type="evidence" value="ECO:0007669"/>
    <property type="project" value="InterPro"/>
</dbReference>
<name>A0AAW0G8X0_9APHY</name>
<dbReference type="InterPro" id="IPR007811">
    <property type="entry name" value="RPC4"/>
</dbReference>
<gene>
    <name evidence="6" type="ORF">QCA50_010627</name>
</gene>
<feature type="region of interest" description="Disordered" evidence="5">
    <location>
        <begin position="204"/>
        <end position="238"/>
    </location>
</feature>
<dbReference type="GO" id="GO:0003677">
    <property type="term" value="F:DNA binding"/>
    <property type="evidence" value="ECO:0007669"/>
    <property type="project" value="InterPro"/>
</dbReference>
<feature type="region of interest" description="Disordered" evidence="5">
    <location>
        <begin position="165"/>
        <end position="184"/>
    </location>
</feature>
<evidence type="ECO:0000256" key="2">
    <source>
        <dbReference type="ARBA" id="ARBA00022478"/>
    </source>
</evidence>
<feature type="compositionally biased region" description="Polar residues" evidence="5">
    <location>
        <begin position="115"/>
        <end position="125"/>
    </location>
</feature>
<evidence type="ECO:0008006" key="8">
    <source>
        <dbReference type="Google" id="ProtNLM"/>
    </source>
</evidence>
<evidence type="ECO:0000313" key="7">
    <source>
        <dbReference type="Proteomes" id="UP001385951"/>
    </source>
</evidence>
<dbReference type="PANTHER" id="PTHR13408:SF0">
    <property type="entry name" value="DNA-DIRECTED RNA POLYMERASE III SUBUNIT RPC4"/>
    <property type="match status" value="1"/>
</dbReference>
<evidence type="ECO:0000256" key="3">
    <source>
        <dbReference type="ARBA" id="ARBA00023163"/>
    </source>
</evidence>
<evidence type="ECO:0000256" key="4">
    <source>
        <dbReference type="ARBA" id="ARBA00023242"/>
    </source>
</evidence>
<dbReference type="Pfam" id="PF05132">
    <property type="entry name" value="RNA_pol_Rpc4"/>
    <property type="match status" value="1"/>
</dbReference>
<dbReference type="PANTHER" id="PTHR13408">
    <property type="entry name" value="DNA-DIRECTED RNA POLYMERASE III"/>
    <property type="match status" value="1"/>
</dbReference>
<feature type="compositionally biased region" description="Polar residues" evidence="5">
    <location>
        <begin position="1"/>
        <end position="16"/>
    </location>
</feature>
<feature type="compositionally biased region" description="Basic and acidic residues" evidence="5">
    <location>
        <begin position="321"/>
        <end position="333"/>
    </location>
</feature>
<dbReference type="GO" id="GO:0042797">
    <property type="term" value="P:tRNA transcription by RNA polymerase III"/>
    <property type="evidence" value="ECO:0007669"/>
    <property type="project" value="TreeGrafter"/>
</dbReference>
<evidence type="ECO:0000256" key="1">
    <source>
        <dbReference type="ARBA" id="ARBA00004123"/>
    </source>
</evidence>
<keyword evidence="7" id="KW-1185">Reference proteome</keyword>
<evidence type="ECO:0000313" key="6">
    <source>
        <dbReference type="EMBL" id="KAK7686403.1"/>
    </source>
</evidence>
<keyword evidence="2" id="KW-0240">DNA-directed RNA polymerase</keyword>